<keyword evidence="2" id="KW-1185">Reference proteome</keyword>
<name>A0ACC5QXY2_9HYPH</name>
<comment type="caution">
    <text evidence="1">The sequence shown here is derived from an EMBL/GenBank/DDBJ whole genome shotgun (WGS) entry which is preliminary data.</text>
</comment>
<proteinExistence type="predicted"/>
<gene>
    <name evidence="1" type="ORF">JHL16_02540</name>
</gene>
<reference evidence="1" key="1">
    <citation type="submission" date="2021-01" db="EMBL/GenBank/DDBJ databases">
        <authorList>
            <person name="Sun Q."/>
        </authorList>
    </citation>
    <scope>NUCLEOTIDE SEQUENCE</scope>
    <source>
        <strain evidence="1">YIM B02566</strain>
    </source>
</reference>
<evidence type="ECO:0000313" key="2">
    <source>
        <dbReference type="Proteomes" id="UP000616151"/>
    </source>
</evidence>
<organism evidence="1 2">
    <name type="scientific">Taklimakanibacter albus</name>
    <dbReference type="NCBI Taxonomy" id="2800327"/>
    <lineage>
        <taxon>Bacteria</taxon>
        <taxon>Pseudomonadati</taxon>
        <taxon>Pseudomonadota</taxon>
        <taxon>Alphaproteobacteria</taxon>
        <taxon>Hyphomicrobiales</taxon>
        <taxon>Aestuariivirgaceae</taxon>
        <taxon>Taklimakanibacter</taxon>
    </lineage>
</organism>
<sequence length="405" mass="43285">MTGTSFFSVEKIGSGRSGGTTQAESRIYNERLVVALVRRHGQLAKTDLTRLTGLAPQTITTIVNRAAETGLLRRLEPLRGKLGQPSVPYTLNPAAAFAFGLKVDHRGADVALINFTGEVIAVARGDLPEPGPAQVMDFAQDTIARMREAHVLAPERIAGLGIASPFHRGSLSDDGLLPEARLEAWRRIDIRAELDRRFDWPVFLHNDGTMAVAAELMFGAGALSADFLHAYIGHNVGGGLVLDHHLHPGRNKLAGALGDLLVPAAAQDNESAVPLSRVASLRALAGRLNGSSDGRIWSSPDDWGDLGSPLQDWIEAASDGLAHAVLNAVALLDIDNVVIDGAMPKEVRKEIAKAIRRKLARGLAQRPQPFSVLEGVFGHLGPAIGGASIPLLVKYSNDRDVLFKD</sequence>
<evidence type="ECO:0000313" key="1">
    <source>
        <dbReference type="EMBL" id="MBK1865215.1"/>
    </source>
</evidence>
<dbReference type="Proteomes" id="UP000616151">
    <property type="component" value="Unassembled WGS sequence"/>
</dbReference>
<protein>
    <submittedName>
        <fullName evidence="1">ROK family transcriptional regulator</fullName>
    </submittedName>
</protein>
<dbReference type="EMBL" id="JAENHL010000004">
    <property type="protein sequence ID" value="MBK1865215.1"/>
    <property type="molecule type" value="Genomic_DNA"/>
</dbReference>
<accession>A0ACC5QXY2</accession>